<dbReference type="InterPro" id="IPR036280">
    <property type="entry name" value="Multihaem_cyt_sf"/>
</dbReference>
<keyword evidence="2" id="KW-0378">Hydrolase</keyword>
<dbReference type="EMBL" id="AP023086">
    <property type="protein sequence ID" value="BCD97045.1"/>
    <property type="molecule type" value="Genomic_DNA"/>
</dbReference>
<feature type="signal peptide" evidence="1">
    <location>
        <begin position="1"/>
        <end position="43"/>
    </location>
</feature>
<dbReference type="KEGG" id="marq:MARGE09_P1245"/>
<keyword evidence="1" id="KW-0732">Signal</keyword>
<gene>
    <name evidence="2" type="ORF">MARGE09_P1245</name>
</gene>
<dbReference type="EC" id="3.4.21.50" evidence="2"/>
<dbReference type="Proteomes" id="UP001320119">
    <property type="component" value="Chromosome"/>
</dbReference>
<dbReference type="SUPFAM" id="SSF48695">
    <property type="entry name" value="Multiheme cytochromes"/>
    <property type="match status" value="1"/>
</dbReference>
<dbReference type="AlphaFoldDB" id="A0AAN1WG92"/>
<dbReference type="RefSeq" id="WP_236986523.1">
    <property type="nucleotide sequence ID" value="NZ_AP023086.1"/>
</dbReference>
<protein>
    <submittedName>
        <fullName evidence="2">Lysyl endopeptidase</fullName>
        <ecNumber evidence="2">3.4.21.50</ecNumber>
    </submittedName>
</protein>
<sequence length="772" mass="83727">MKNISCRLSKRTQKNTIFFQRNIRCTALLLGALFGAALPQAQAQTDEPIAVTGHGGFFDQDGKQINLTLDYADYSQAWYRTALIEGLNEKDRYAFRELENKYFEGLKVDTQDRLILQHHLLEWALPRQQDKAASQKTAIKLRALYAAMRWPLSNNKEAFIELGKKPYAISYDVKKRIEQLKPIKFDGGEILKSTTNSGQDYINECISAGVPIPPSINQMDPTGLTGWRSEGFIPTGDQFIVGSPAELRSYRSVMPRGMCYSLPRYTNATLNTIALDGVICVGEQSSNVCIWDNQWTPPGATNVTDFTIAAGEIVPIGVPSVPGGKYQAGGAEIEFGPGGVCTDCHAGENPFITHPDSVIRTVLGTNVEWGDIKEPLGDLPTFSINRYNPIVGASWPQNDVSLASTAPAIPASCNGCHVKGSAGRFPHLSNELPGYCFTVLRKAGQQTMPTYSPGSQIPAVENLISTYCNAGPSPITNANVRDIGDPHITTVDGTHYDFQAAGEFTMLKSGNGEFELQTRQSPVLTTFTPGPNQHTGLASCPSLNTAVAVRVGKNIISYQAAKGALSSNQDLQLFINGSPTSLANINLGNGNTLQYAGSGGDLIIAVADGSTVRVEPKFWASQGYWYMDIHVDKTYANQGVMGLITSGDWLPRAPDSSSFGARPVNLWDRHTTLNKKFADAWRVSSKTSLFYYAPGSSTADFTDSAWPTPPGGTCTQTSLPGDVPIVKEPRWDLAKEVCRKIKDPAIFDNCLLDVAVMGDAEAAEVHFKAAGL</sequence>
<name>A0AAN1WG92_9GAMM</name>
<evidence type="ECO:0000313" key="3">
    <source>
        <dbReference type="Proteomes" id="UP001320119"/>
    </source>
</evidence>
<evidence type="ECO:0000256" key="1">
    <source>
        <dbReference type="SAM" id="SignalP"/>
    </source>
</evidence>
<dbReference type="GO" id="GO:0016787">
    <property type="term" value="F:hydrolase activity"/>
    <property type="evidence" value="ECO:0007669"/>
    <property type="project" value="UniProtKB-KW"/>
</dbReference>
<reference evidence="2 3" key="1">
    <citation type="journal article" date="2022" name="IScience">
        <title>An ultrasensitive nanofiber-based assay for enzymatic hydrolysis and deep-sea microbial degradation of cellulose.</title>
        <authorList>
            <person name="Tsudome M."/>
            <person name="Tachioka M."/>
            <person name="Miyazaki M."/>
            <person name="Uchimura K."/>
            <person name="Tsuda M."/>
            <person name="Takaki Y."/>
            <person name="Deguchi S."/>
        </authorList>
    </citation>
    <scope>NUCLEOTIDE SEQUENCE [LARGE SCALE GENOMIC DNA]</scope>
    <source>
        <strain evidence="2 3">GE09</strain>
    </source>
</reference>
<organism evidence="2 3">
    <name type="scientific">Marinagarivorans cellulosilyticus</name>
    <dbReference type="NCBI Taxonomy" id="2721545"/>
    <lineage>
        <taxon>Bacteria</taxon>
        <taxon>Pseudomonadati</taxon>
        <taxon>Pseudomonadota</taxon>
        <taxon>Gammaproteobacteria</taxon>
        <taxon>Cellvibrionales</taxon>
        <taxon>Cellvibrionaceae</taxon>
        <taxon>Marinagarivorans</taxon>
    </lineage>
</organism>
<accession>A0AAN1WG92</accession>
<feature type="chain" id="PRO_5042989441" evidence="1">
    <location>
        <begin position="44"/>
        <end position="772"/>
    </location>
</feature>
<keyword evidence="3" id="KW-1185">Reference proteome</keyword>
<proteinExistence type="predicted"/>
<evidence type="ECO:0000313" key="2">
    <source>
        <dbReference type="EMBL" id="BCD97045.1"/>
    </source>
</evidence>